<reference evidence="1" key="1">
    <citation type="journal article" date="2021" name="Environ. Microbiol.">
        <title>Gene family expansions and transcriptome signatures uncover fungal adaptations to wood decay.</title>
        <authorList>
            <person name="Hage H."/>
            <person name="Miyauchi S."/>
            <person name="Viragh M."/>
            <person name="Drula E."/>
            <person name="Min B."/>
            <person name="Chaduli D."/>
            <person name="Navarro D."/>
            <person name="Favel A."/>
            <person name="Norest M."/>
            <person name="Lesage-Meessen L."/>
            <person name="Balint B."/>
            <person name="Merenyi Z."/>
            <person name="de Eugenio L."/>
            <person name="Morin E."/>
            <person name="Martinez A.T."/>
            <person name="Baldrian P."/>
            <person name="Stursova M."/>
            <person name="Martinez M.J."/>
            <person name="Novotny C."/>
            <person name="Magnuson J.K."/>
            <person name="Spatafora J.W."/>
            <person name="Maurice S."/>
            <person name="Pangilinan J."/>
            <person name="Andreopoulos W."/>
            <person name="LaButti K."/>
            <person name="Hundley H."/>
            <person name="Na H."/>
            <person name="Kuo A."/>
            <person name="Barry K."/>
            <person name="Lipzen A."/>
            <person name="Henrissat B."/>
            <person name="Riley R."/>
            <person name="Ahrendt S."/>
            <person name="Nagy L.G."/>
            <person name="Grigoriev I.V."/>
            <person name="Martin F."/>
            <person name="Rosso M.N."/>
        </authorList>
    </citation>
    <scope>NUCLEOTIDE SEQUENCE</scope>
    <source>
        <strain evidence="1">CBS 384.51</strain>
    </source>
</reference>
<gene>
    <name evidence="1" type="ORF">BDY19DRAFT_1055469</name>
</gene>
<keyword evidence="2" id="KW-1185">Reference proteome</keyword>
<feature type="non-terminal residue" evidence="1">
    <location>
        <position position="697"/>
    </location>
</feature>
<name>A0ACB8UAJ4_9APHY</name>
<proteinExistence type="predicted"/>
<evidence type="ECO:0000313" key="2">
    <source>
        <dbReference type="Proteomes" id="UP001055072"/>
    </source>
</evidence>
<protein>
    <submittedName>
        <fullName evidence="1">Uncharacterized protein</fullName>
    </submittedName>
</protein>
<sequence length="697" mass="75205">MPQAYITSPRRSHELPATTQKRSPKSRRSGRSSRLTSPVPLSPKELADYILERGNNATSPIIAKMVLDQQLDSRALAEFADESDSEDRLTSMSVLRDRTLVDDFLRTTSRLRHQLPSMDVVSSARPSLMEIATRLDNVEFSAVSPSSSAPAFQTPQLSPFIPEWDLEDPDTPEELEIFAPRQGTVDDSDDDSLRSPILRNFRVSEATPLEDSRGMHSSLLRPVPPFTPETMPLLSALDMRHTPYGISPSSSQGGDVGLGDHPANAQGGLPNRQISPEDVRGGEHQARITECNEVLPAPRVSRTSSRQSIFENTAVREHSPRSSSCPPRAVRPHIIIPDTFWQPPPKLQRQYVDAEVQTEEPIPLVQPLSATIEIVSDAEDPAFFDAKDSHSATESVRDTDEEDDNLFVASQVGEEEHASKNVTPRPLTSNLPTDTPTSRVVTPMVSAPALPSVVIPAVQRLKSEHGKSGPSTAAPPLARTSSEPSRVTRMKGPSLPSINTKLASSSSGSRPQAPNSAPPRPAPSDKLQSLTKSVQNPKPKAKKEAEAKAKEAEAKAKEAEAKAKEAEAKAKKVTEAKAKKVAEARAKEAEAKAKKEVEAKAKAEADAKAKEEAEAKARAQKVADVEAQAKATRISALKIQPAPSLAPERQPSETFAASGVALVNEGKGVAEKHTVGKKRKTQDSTASDRVSGTQAEG</sequence>
<evidence type="ECO:0000313" key="1">
    <source>
        <dbReference type="EMBL" id="KAI0091338.1"/>
    </source>
</evidence>
<dbReference type="Proteomes" id="UP001055072">
    <property type="component" value="Unassembled WGS sequence"/>
</dbReference>
<organism evidence="1 2">
    <name type="scientific">Irpex rosettiformis</name>
    <dbReference type="NCBI Taxonomy" id="378272"/>
    <lineage>
        <taxon>Eukaryota</taxon>
        <taxon>Fungi</taxon>
        <taxon>Dikarya</taxon>
        <taxon>Basidiomycota</taxon>
        <taxon>Agaricomycotina</taxon>
        <taxon>Agaricomycetes</taxon>
        <taxon>Polyporales</taxon>
        <taxon>Irpicaceae</taxon>
        <taxon>Irpex</taxon>
    </lineage>
</organism>
<accession>A0ACB8UAJ4</accession>
<dbReference type="EMBL" id="MU274906">
    <property type="protein sequence ID" value="KAI0091338.1"/>
    <property type="molecule type" value="Genomic_DNA"/>
</dbReference>
<comment type="caution">
    <text evidence="1">The sequence shown here is derived from an EMBL/GenBank/DDBJ whole genome shotgun (WGS) entry which is preliminary data.</text>
</comment>